<dbReference type="RefSeq" id="WP_013688634.1">
    <property type="nucleotide sequence ID" value="NC_015321.1"/>
</dbReference>
<dbReference type="KEGG" id="fte:Fluta_3912"/>
<gene>
    <name evidence="2" type="ordered locus">Fluta_3912</name>
</gene>
<dbReference type="EMBL" id="CP002542">
    <property type="protein sequence ID" value="AEA45876.1"/>
    <property type="molecule type" value="Genomic_DNA"/>
</dbReference>
<reference evidence="3" key="2">
    <citation type="submission" date="2011-02" db="EMBL/GenBank/DDBJ databases">
        <title>The complete genome of Fluviicola taffensis DSM 16823.</title>
        <authorList>
            <consortium name="US DOE Joint Genome Institute (JGI-PGF)"/>
            <person name="Lucas S."/>
            <person name="Copeland A."/>
            <person name="Lapidus A."/>
            <person name="Bruce D."/>
            <person name="Goodwin L."/>
            <person name="Pitluck S."/>
            <person name="Kyrpides N."/>
            <person name="Mavromatis K."/>
            <person name="Ivanova N."/>
            <person name="Mikhailova N."/>
            <person name="Pagani I."/>
            <person name="Chertkov O."/>
            <person name="Detter J.C."/>
            <person name="Han C."/>
            <person name="Tapia R."/>
            <person name="Land M."/>
            <person name="Hauser L."/>
            <person name="Markowitz V."/>
            <person name="Cheng J.-F."/>
            <person name="Hugenholtz P."/>
            <person name="Woyke T."/>
            <person name="Wu D."/>
            <person name="Tindall B."/>
            <person name="Pomrenke H.G."/>
            <person name="Brambilla E."/>
            <person name="Klenk H.-P."/>
            <person name="Eisen J.A."/>
        </authorList>
    </citation>
    <scope>NUCLEOTIDE SEQUENCE [LARGE SCALE GENOMIC DNA]</scope>
    <source>
        <strain evidence="3">DSM 16823 / RW262 / RW262</strain>
    </source>
</reference>
<dbReference type="InterPro" id="IPR018960">
    <property type="entry name" value="DUF1990"/>
</dbReference>
<reference evidence="2 3" key="1">
    <citation type="journal article" date="2011" name="Stand. Genomic Sci.">
        <title>Complete genome sequence of the gliding freshwater bacterium Fluviicola taffensis type strain (RW262).</title>
        <authorList>
            <person name="Woyke T."/>
            <person name="Chertkov O."/>
            <person name="Lapidus A."/>
            <person name="Nolan M."/>
            <person name="Lucas S."/>
            <person name="Del Rio T.G."/>
            <person name="Tice H."/>
            <person name="Cheng J.F."/>
            <person name="Tapia R."/>
            <person name="Han C."/>
            <person name="Goodwin L."/>
            <person name="Pitluck S."/>
            <person name="Liolios K."/>
            <person name="Pagani I."/>
            <person name="Ivanova N."/>
            <person name="Huntemann M."/>
            <person name="Mavromatis K."/>
            <person name="Mikhailova N."/>
            <person name="Pati A."/>
            <person name="Chen A."/>
            <person name="Palaniappan K."/>
            <person name="Land M."/>
            <person name="Hauser L."/>
            <person name="Brambilla E.M."/>
            <person name="Rohde M."/>
            <person name="Mwirichia R."/>
            <person name="Sikorski J."/>
            <person name="Tindall B.J."/>
            <person name="Goker M."/>
            <person name="Bristow J."/>
            <person name="Eisen J.A."/>
            <person name="Markowitz V."/>
            <person name="Hugenholtz P."/>
            <person name="Klenk H.P."/>
            <person name="Kyrpides N.C."/>
        </authorList>
    </citation>
    <scope>NUCLEOTIDE SEQUENCE [LARGE SCALE GENOMIC DNA]</scope>
    <source>
        <strain evidence="3">DSM 16823 / RW262 / RW262</strain>
    </source>
</reference>
<dbReference type="AlphaFoldDB" id="F2IH62"/>
<protein>
    <recommendedName>
        <fullName evidence="1">DUF1990 domain-containing protein</fullName>
    </recommendedName>
</protein>
<dbReference type="eggNOG" id="COG4762">
    <property type="taxonomic scope" value="Bacteria"/>
</dbReference>
<name>F2IH62_FLUTR</name>
<sequence>MRIFLINQTDKLSKHLHSLKLGKVMSYDKALLKEKTSTVVVATTKNLEELNLDFLFDYKIFPSNILIFKAQWQEENRKMKIGDTIVQQVFIPPIKFFSQKIVFGVRIKEIFNEPTKKGFSYETLEGHVEKGISAFTAEEMEGEIIFKIATYSVPGSFLSRLVGPVFSIPYQTFCTRKALKNVKLQLENQSN</sequence>
<proteinExistence type="predicted"/>
<organism evidence="2 3">
    <name type="scientific">Fluviicola taffensis (strain DSM 16823 / NCIMB 13979 / RW262)</name>
    <dbReference type="NCBI Taxonomy" id="755732"/>
    <lineage>
        <taxon>Bacteria</taxon>
        <taxon>Pseudomonadati</taxon>
        <taxon>Bacteroidota</taxon>
        <taxon>Flavobacteriia</taxon>
        <taxon>Flavobacteriales</taxon>
        <taxon>Crocinitomicaceae</taxon>
        <taxon>Fluviicola</taxon>
    </lineage>
</organism>
<keyword evidence="3" id="KW-1185">Reference proteome</keyword>
<feature type="domain" description="DUF1990" evidence="1">
    <location>
        <begin position="73"/>
        <end position="178"/>
    </location>
</feature>
<accession>F2IH62</accession>
<evidence type="ECO:0000313" key="2">
    <source>
        <dbReference type="EMBL" id="AEA45876.1"/>
    </source>
</evidence>
<dbReference type="STRING" id="755732.Fluta_3912"/>
<dbReference type="Pfam" id="PF09348">
    <property type="entry name" value="DUF1990"/>
    <property type="match status" value="1"/>
</dbReference>
<evidence type="ECO:0000313" key="3">
    <source>
        <dbReference type="Proteomes" id="UP000007463"/>
    </source>
</evidence>
<dbReference type="HOGENOM" id="CLU_1213045_0_0_10"/>
<dbReference type="Proteomes" id="UP000007463">
    <property type="component" value="Chromosome"/>
</dbReference>
<evidence type="ECO:0000259" key="1">
    <source>
        <dbReference type="Pfam" id="PF09348"/>
    </source>
</evidence>